<gene>
    <name evidence="1" type="ORF">Aocu_06640</name>
</gene>
<name>A0A061AIG1_9MOLU</name>
<accession>A0A061AIG1</accession>
<dbReference type="EMBL" id="LK028559">
    <property type="protein sequence ID" value="CDR30737.1"/>
    <property type="molecule type" value="Genomic_DNA"/>
</dbReference>
<dbReference type="KEGG" id="aoc:Aocu_06640"/>
<keyword evidence="2" id="KW-1185">Reference proteome</keyword>
<dbReference type="STRING" id="35623.Aocu_06640"/>
<dbReference type="InParanoid" id="A0A061AIG1"/>
<dbReference type="OrthoDB" id="384594at2"/>
<dbReference type="AlphaFoldDB" id="A0A061AIG1"/>
<dbReference type="Proteomes" id="UP000032434">
    <property type="component" value="Chromosome 1"/>
</dbReference>
<organism evidence="1 2">
    <name type="scientific">Acholeplasma oculi</name>
    <dbReference type="NCBI Taxonomy" id="35623"/>
    <lineage>
        <taxon>Bacteria</taxon>
        <taxon>Bacillati</taxon>
        <taxon>Mycoplasmatota</taxon>
        <taxon>Mollicutes</taxon>
        <taxon>Acholeplasmatales</taxon>
        <taxon>Acholeplasmataceae</taxon>
        <taxon>Acholeplasma</taxon>
    </lineage>
</organism>
<dbReference type="RefSeq" id="WP_045749250.1">
    <property type="nucleotide sequence ID" value="NZ_FUZK01000001.1"/>
</dbReference>
<evidence type="ECO:0000313" key="2">
    <source>
        <dbReference type="Proteomes" id="UP000032434"/>
    </source>
</evidence>
<sequence length="256" mass="30013">MSDKKIKRIGDIIYALDTDEIFSHLKLRGTSAFQFLIPEIGFLTNYLKFDLDSNEKVDKVNVIRNEVIKKIPLVLQKYNFSLDLKETKLTGVLDQFIVIDLTTKDKYILEIDYMNRTHLLNPEYFARKDATFYDLHINALSTLENYAIYFVELIKNETDYKVLDEIINANKILDQQIPLIKKMITFYLGVDAIYEPKKISNHGVLLEKLTDFNEPEILFLNNLKNYSFEPTLIFGQMMSNRILNHPKILKRMKSKA</sequence>
<evidence type="ECO:0000313" key="1">
    <source>
        <dbReference type="EMBL" id="CDR30737.1"/>
    </source>
</evidence>
<reference evidence="2" key="1">
    <citation type="submission" date="2014-05" db="EMBL/GenBank/DDBJ databases">
        <authorList>
            <person name="Kube M."/>
        </authorList>
    </citation>
    <scope>NUCLEOTIDE SEQUENCE [LARGE SCALE GENOMIC DNA]</scope>
</reference>
<protein>
    <submittedName>
        <fullName evidence="1">Uncharacterized protein</fullName>
    </submittedName>
</protein>
<proteinExistence type="predicted"/>
<dbReference type="PATRIC" id="fig|35623.3.peg.664"/>
<dbReference type="HOGENOM" id="CLU_1105266_0_0_14"/>